<evidence type="ECO:0000256" key="5">
    <source>
        <dbReference type="ARBA" id="ARBA00023136"/>
    </source>
</evidence>
<evidence type="ECO:0000313" key="8">
    <source>
        <dbReference type="EMBL" id="ROV62466.1"/>
    </source>
</evidence>
<reference evidence="8 9" key="1">
    <citation type="submission" date="2018-11" db="EMBL/GenBank/DDBJ databases">
        <title>Vibrio ponticus strain CAIM 1751 pathogenic for the snapper Lutjanus guttatus.</title>
        <authorList>
            <person name="Soto-Rodriguez S."/>
            <person name="Lozano-Olvera R."/>
            <person name="Gomez-Gil B."/>
        </authorList>
    </citation>
    <scope>NUCLEOTIDE SEQUENCE [LARGE SCALE GENOMIC DNA]</scope>
    <source>
        <strain evidence="8 9">CAIM 1751</strain>
    </source>
</reference>
<dbReference type="InterPro" id="IPR050367">
    <property type="entry name" value="APC_superfamily"/>
</dbReference>
<feature type="transmembrane region" description="Helical" evidence="7">
    <location>
        <begin position="324"/>
        <end position="342"/>
    </location>
</feature>
<dbReference type="RefSeq" id="WP_123779906.1">
    <property type="nucleotide sequence ID" value="NZ_RKIK01000001.1"/>
</dbReference>
<evidence type="ECO:0000256" key="2">
    <source>
        <dbReference type="ARBA" id="ARBA00022475"/>
    </source>
</evidence>
<feature type="transmembrane region" description="Helical" evidence="7">
    <location>
        <begin position="411"/>
        <end position="431"/>
    </location>
</feature>
<dbReference type="AlphaFoldDB" id="A0A3N3E6V3"/>
<dbReference type="EMBL" id="RKIK01000001">
    <property type="protein sequence ID" value="ROV62466.1"/>
    <property type="molecule type" value="Genomic_DNA"/>
</dbReference>
<gene>
    <name evidence="8" type="ORF">EGH82_00030</name>
</gene>
<name>A0A3N3E6V3_9VIBR</name>
<dbReference type="GO" id="GO:0022857">
    <property type="term" value="F:transmembrane transporter activity"/>
    <property type="evidence" value="ECO:0007669"/>
    <property type="project" value="InterPro"/>
</dbReference>
<sequence>MSDAGNSNYNTLSKWTLLAMGVGITVGAGLFSLVGAGIGLTGHSLWLAFGIAIVFGIFYNIPMLFASGALVLDGGPYALISRILGKKYAGMYVVSFFLYFPTVAIYSLALGFYINSVLPNVTPSAGAIAGLTVFYIVNLFGLDTLSRFQNMMTTLLMVGIATFILIGFGQVDFNLMSPATNPDFAAEGNMGIFKAACLLSFATYCQYYLMYFSKYAKNPKKDIPFGMIGTTFVIILVYLGVSVVASGTLPIDQVANQPLTLVAREVLSGPFFTFFMICGPFMALTTTINSVYASYVQPIQSATHDGWFPKSFAATNRRGSPYKILTLCWLASMLPILLGWDISTIANTYILTDICIGIFMMVAIAMLPHKFPTAWATREFGKKVPLWGFYTLIGLAGVVQGILIYNSITSIKLYIVVVTAVAFAIGIFYAIKKDKEINVNSPATESEPELEVVEPSTATLANNPS</sequence>
<evidence type="ECO:0000313" key="9">
    <source>
        <dbReference type="Proteomes" id="UP000278792"/>
    </source>
</evidence>
<evidence type="ECO:0000256" key="3">
    <source>
        <dbReference type="ARBA" id="ARBA00022692"/>
    </source>
</evidence>
<dbReference type="PIRSF" id="PIRSF006060">
    <property type="entry name" value="AA_transporter"/>
    <property type="match status" value="1"/>
</dbReference>
<accession>A0A3N3E6V3</accession>
<organism evidence="8 9">
    <name type="scientific">Vibrio ponticus</name>
    <dbReference type="NCBI Taxonomy" id="265668"/>
    <lineage>
        <taxon>Bacteria</taxon>
        <taxon>Pseudomonadati</taxon>
        <taxon>Pseudomonadota</taxon>
        <taxon>Gammaproteobacteria</taxon>
        <taxon>Vibrionales</taxon>
        <taxon>Vibrionaceae</taxon>
        <taxon>Vibrio</taxon>
    </lineage>
</organism>
<evidence type="ECO:0000256" key="4">
    <source>
        <dbReference type="ARBA" id="ARBA00022989"/>
    </source>
</evidence>
<comment type="subcellular location">
    <subcellularLocation>
        <location evidence="1">Cell membrane</location>
        <topology evidence="1">Multi-pass membrane protein</topology>
    </subcellularLocation>
</comment>
<keyword evidence="4 7" id="KW-1133">Transmembrane helix</keyword>
<dbReference type="Gene3D" id="1.20.1740.10">
    <property type="entry name" value="Amino acid/polyamine transporter I"/>
    <property type="match status" value="1"/>
</dbReference>
<feature type="transmembrane region" description="Helical" evidence="7">
    <location>
        <begin position="46"/>
        <end position="72"/>
    </location>
</feature>
<protein>
    <submittedName>
        <fullName evidence="8">APC family permease</fullName>
    </submittedName>
</protein>
<feature type="transmembrane region" description="Helical" evidence="7">
    <location>
        <begin position="223"/>
        <end position="251"/>
    </location>
</feature>
<dbReference type="PANTHER" id="PTHR42770">
    <property type="entry name" value="AMINO ACID TRANSPORTER-RELATED"/>
    <property type="match status" value="1"/>
</dbReference>
<evidence type="ECO:0000256" key="7">
    <source>
        <dbReference type="SAM" id="Phobius"/>
    </source>
</evidence>
<dbReference type="Proteomes" id="UP000278792">
    <property type="component" value="Unassembled WGS sequence"/>
</dbReference>
<feature type="transmembrane region" description="Helical" evidence="7">
    <location>
        <begin position="92"/>
        <end position="114"/>
    </location>
</feature>
<feature type="transmembrane region" description="Helical" evidence="7">
    <location>
        <begin position="348"/>
        <end position="367"/>
    </location>
</feature>
<keyword evidence="3 7" id="KW-0812">Transmembrane</keyword>
<feature type="transmembrane region" description="Helical" evidence="7">
    <location>
        <begin position="17"/>
        <end position="40"/>
    </location>
</feature>
<dbReference type="Pfam" id="PF13520">
    <property type="entry name" value="AA_permease_2"/>
    <property type="match status" value="1"/>
</dbReference>
<keyword evidence="5 7" id="KW-0472">Membrane</keyword>
<proteinExistence type="predicted"/>
<feature type="transmembrane region" description="Helical" evidence="7">
    <location>
        <begin position="120"/>
        <end position="140"/>
    </location>
</feature>
<feature type="region of interest" description="Disordered" evidence="6">
    <location>
        <begin position="441"/>
        <end position="465"/>
    </location>
</feature>
<evidence type="ECO:0000256" key="6">
    <source>
        <dbReference type="SAM" id="MobiDB-lite"/>
    </source>
</evidence>
<comment type="caution">
    <text evidence="8">The sequence shown here is derived from an EMBL/GenBank/DDBJ whole genome shotgun (WGS) entry which is preliminary data.</text>
</comment>
<feature type="transmembrane region" description="Helical" evidence="7">
    <location>
        <begin position="271"/>
        <end position="292"/>
    </location>
</feature>
<feature type="transmembrane region" description="Helical" evidence="7">
    <location>
        <begin position="191"/>
        <end position="211"/>
    </location>
</feature>
<keyword evidence="2" id="KW-1003">Cell membrane</keyword>
<feature type="transmembrane region" description="Helical" evidence="7">
    <location>
        <begin position="152"/>
        <end position="171"/>
    </location>
</feature>
<evidence type="ECO:0000256" key="1">
    <source>
        <dbReference type="ARBA" id="ARBA00004651"/>
    </source>
</evidence>
<dbReference type="InterPro" id="IPR002293">
    <property type="entry name" value="AA/rel_permease1"/>
</dbReference>
<dbReference type="PANTHER" id="PTHR42770:SF7">
    <property type="entry name" value="MEMBRANE PROTEIN"/>
    <property type="match status" value="1"/>
</dbReference>
<feature type="transmembrane region" description="Helical" evidence="7">
    <location>
        <begin position="387"/>
        <end position="405"/>
    </location>
</feature>
<dbReference type="GO" id="GO:0005886">
    <property type="term" value="C:plasma membrane"/>
    <property type="evidence" value="ECO:0007669"/>
    <property type="project" value="UniProtKB-SubCell"/>
</dbReference>